<proteinExistence type="predicted"/>
<protein>
    <submittedName>
        <fullName evidence="1">Uncharacterized protein</fullName>
    </submittedName>
</protein>
<dbReference type="Proteomes" id="UP001143910">
    <property type="component" value="Unassembled WGS sequence"/>
</dbReference>
<organism evidence="1 2">
    <name type="scientific">Zarea fungicola</name>
    <dbReference type="NCBI Taxonomy" id="93591"/>
    <lineage>
        <taxon>Eukaryota</taxon>
        <taxon>Fungi</taxon>
        <taxon>Dikarya</taxon>
        <taxon>Ascomycota</taxon>
        <taxon>Pezizomycotina</taxon>
        <taxon>Sordariomycetes</taxon>
        <taxon>Hypocreomycetidae</taxon>
        <taxon>Hypocreales</taxon>
        <taxon>Cordycipitaceae</taxon>
        <taxon>Zarea</taxon>
    </lineage>
</organism>
<keyword evidence="2" id="KW-1185">Reference proteome</keyword>
<comment type="caution">
    <text evidence="1">The sequence shown here is derived from an EMBL/GenBank/DDBJ whole genome shotgun (WGS) entry which is preliminary data.</text>
</comment>
<accession>A0ACC1NLL6</accession>
<evidence type="ECO:0000313" key="1">
    <source>
        <dbReference type="EMBL" id="KAJ2980157.1"/>
    </source>
</evidence>
<evidence type="ECO:0000313" key="2">
    <source>
        <dbReference type="Proteomes" id="UP001143910"/>
    </source>
</evidence>
<reference evidence="1" key="1">
    <citation type="submission" date="2022-08" db="EMBL/GenBank/DDBJ databases">
        <title>Genome Sequence of Lecanicillium fungicola.</title>
        <authorList>
            <person name="Buettner E."/>
        </authorList>
    </citation>
    <scope>NUCLEOTIDE SEQUENCE</scope>
    <source>
        <strain evidence="1">Babe33</strain>
    </source>
</reference>
<sequence>MQHAFSYTLLPTAKFNTFIFPANMPRCSPRPRHKTGSNKFDHWKPNNPNIPFFASAAEYRQTILRDPPVGSQPDRKYAWLVEPGIYSIEVYEAIILKSLGSCPPLAKYICKSGQRQAIRSRSPYVPVSPAEDRRLREERDVCFTLVSLSEQANMVRWMRDHGIESLPNPNIATPYGIVGRLLPIDVQLYQDACRDLGFGTDGSDYPRSALPPGVIPFGSVGLWKWAFPLDGIARDGRATDDCSIQRIEWPARQSA</sequence>
<gene>
    <name evidence="1" type="ORF">NQ176_g2805</name>
</gene>
<name>A0ACC1NLL6_9HYPO</name>
<dbReference type="EMBL" id="JANJQO010000221">
    <property type="protein sequence ID" value="KAJ2980157.1"/>
    <property type="molecule type" value="Genomic_DNA"/>
</dbReference>